<evidence type="ECO:0000313" key="1">
    <source>
        <dbReference type="EMBL" id="KIF53298.1"/>
    </source>
</evidence>
<name>A0A0C1VTS0_9VIBR</name>
<dbReference type="RefSeq" id="WP_020194494.1">
    <property type="nucleotide sequence ID" value="NZ_BAOH01000005.1"/>
</dbReference>
<reference evidence="1 2" key="1">
    <citation type="submission" date="2014-07" db="EMBL/GenBank/DDBJ databases">
        <title>Unique and conserved regions in Vibrio harveyi and related species in comparison with the shrimp pathogen Vibrio harveyi CAIM 1792.</title>
        <authorList>
            <person name="Espinoza-Valles I."/>
            <person name="Vora G."/>
            <person name="Leekitcharoenphon P."/>
            <person name="Ussery D."/>
            <person name="Hoj L."/>
            <person name="Gomez-Gil B."/>
        </authorList>
    </citation>
    <scope>NUCLEOTIDE SEQUENCE [LARGE SCALE GENOMIC DNA]</scope>
    <source>
        <strain evidence="2">CAIM 1854 / LMG 25443</strain>
    </source>
</reference>
<accession>A0A0C1VTS0</accession>
<proteinExistence type="predicted"/>
<evidence type="ECO:0000313" key="2">
    <source>
        <dbReference type="Proteomes" id="UP000031586"/>
    </source>
</evidence>
<organism evidence="1 2">
    <name type="scientific">Vibrio owensii CAIM 1854 = LMG 25443</name>
    <dbReference type="NCBI Taxonomy" id="1229493"/>
    <lineage>
        <taxon>Bacteria</taxon>
        <taxon>Pseudomonadati</taxon>
        <taxon>Pseudomonadota</taxon>
        <taxon>Gammaproteobacteria</taxon>
        <taxon>Vibrionales</taxon>
        <taxon>Vibrionaceae</taxon>
        <taxon>Vibrio</taxon>
    </lineage>
</organism>
<gene>
    <name evidence="1" type="ORF">H735_10265</name>
</gene>
<protein>
    <submittedName>
        <fullName evidence="1">Uncharacterized protein</fullName>
    </submittedName>
</protein>
<dbReference type="EMBL" id="JPRD01000015">
    <property type="protein sequence ID" value="KIF53298.1"/>
    <property type="molecule type" value="Genomic_DNA"/>
</dbReference>
<dbReference type="Proteomes" id="UP000031586">
    <property type="component" value="Unassembled WGS sequence"/>
</dbReference>
<comment type="caution">
    <text evidence="1">The sequence shown here is derived from an EMBL/GenBank/DDBJ whole genome shotgun (WGS) entry which is preliminary data.</text>
</comment>
<dbReference type="AlphaFoldDB" id="A0A0C1VTS0"/>
<dbReference type="PATRIC" id="fig|1229493.5.peg.1139"/>
<sequence>MAIQIKLVSSENGFHDFDVQGAGFINRVTVSNDIQRGDMFNIYHGYSDENRRKSTGIWLGDKGIGGYLTGDLEKSIRRSDVFIGETMDSDYFYAMVAKKHCKCNCKSPSVRSRYENRTLIAVDLDSTEFERESSRFNVYTGSCISCGELVTFGNQIGSFNSTGLDHLKDLAVKEHRGPIEWGNIITSRDQL</sequence>